<evidence type="ECO:0000256" key="1">
    <source>
        <dbReference type="ARBA" id="ARBA00001130"/>
    </source>
</evidence>
<evidence type="ECO:0000313" key="10">
    <source>
        <dbReference type="EMBL" id="CAG8670989.1"/>
    </source>
</evidence>
<dbReference type="InterPro" id="IPR021109">
    <property type="entry name" value="Peptidase_aspartic_dom_sf"/>
</dbReference>
<dbReference type="Gene3D" id="2.40.70.10">
    <property type="entry name" value="Acid Proteases"/>
    <property type="match status" value="2"/>
</dbReference>
<dbReference type="GO" id="GO:0004190">
    <property type="term" value="F:aspartic-type endopeptidase activity"/>
    <property type="evidence" value="ECO:0007669"/>
    <property type="project" value="UniProtKB-KW"/>
</dbReference>
<dbReference type="Proteomes" id="UP000789759">
    <property type="component" value="Unassembled WGS sequence"/>
</dbReference>
<dbReference type="AlphaFoldDB" id="A0A9N9ECH0"/>
<dbReference type="PROSITE" id="PS51767">
    <property type="entry name" value="PEPTIDASE_A1"/>
    <property type="match status" value="1"/>
</dbReference>
<dbReference type="Pfam" id="PF00026">
    <property type="entry name" value="Asp"/>
    <property type="match status" value="1"/>
</dbReference>
<comment type="similarity">
    <text evidence="2">Belongs to the peptidase A1 family.</text>
</comment>
<evidence type="ECO:0000256" key="8">
    <source>
        <dbReference type="PIRSR" id="PIRSR601461-1"/>
    </source>
</evidence>
<dbReference type="PRINTS" id="PR00792">
    <property type="entry name" value="PEPSIN"/>
</dbReference>
<dbReference type="EC" id="3.4.23.21" evidence="3"/>
<protein>
    <recommendedName>
        <fullName evidence="3">rhizopuspepsin</fullName>
        <ecNumber evidence="3">3.4.23.21</ecNumber>
    </recommendedName>
</protein>
<name>A0A9N9ECH0_9GLOM</name>
<dbReference type="CDD" id="cd05471">
    <property type="entry name" value="pepsin_like"/>
    <property type="match status" value="1"/>
</dbReference>
<dbReference type="OrthoDB" id="2747330at2759"/>
<feature type="domain" description="Peptidase A1" evidence="9">
    <location>
        <begin position="74"/>
        <end position="386"/>
    </location>
</feature>
<evidence type="ECO:0000256" key="3">
    <source>
        <dbReference type="ARBA" id="ARBA00013205"/>
    </source>
</evidence>
<gene>
    <name evidence="10" type="ORF">CPELLU_LOCUS10274</name>
</gene>
<comment type="catalytic activity">
    <reaction evidence="1">
        <text>Hydrolysis of proteins with broad specificity similar to that of pepsin A, preferring hydrophobic residues at P1 and P1'. Clots milk and activates trypsinogen. Does not cleave 4-Gln-|-His-5, but does cleave 10-His-|-Leu-11 and 12-Val-|-Glu-13 in B chain of insulin.</text>
        <dbReference type="EC" id="3.4.23.21"/>
    </reaction>
</comment>
<evidence type="ECO:0000259" key="9">
    <source>
        <dbReference type="PROSITE" id="PS51767"/>
    </source>
</evidence>
<evidence type="ECO:0000256" key="6">
    <source>
        <dbReference type="ARBA" id="ARBA00022750"/>
    </source>
</evidence>
<keyword evidence="7" id="KW-0378">Hydrolase</keyword>
<comment type="caution">
    <text evidence="10">The sequence shown here is derived from an EMBL/GenBank/DDBJ whole genome shotgun (WGS) entry which is preliminary data.</text>
</comment>
<dbReference type="InterPro" id="IPR034164">
    <property type="entry name" value="Pepsin-like_dom"/>
</dbReference>
<reference evidence="10" key="1">
    <citation type="submission" date="2021-06" db="EMBL/GenBank/DDBJ databases">
        <authorList>
            <person name="Kallberg Y."/>
            <person name="Tangrot J."/>
            <person name="Rosling A."/>
        </authorList>
    </citation>
    <scope>NUCLEOTIDE SEQUENCE</scope>
    <source>
        <strain evidence="10">FL966</strain>
    </source>
</reference>
<dbReference type="PANTHER" id="PTHR47966:SF51">
    <property type="entry name" value="BETA-SITE APP-CLEAVING ENZYME, ISOFORM A-RELATED"/>
    <property type="match status" value="1"/>
</dbReference>
<dbReference type="InterPro" id="IPR033121">
    <property type="entry name" value="PEPTIDASE_A1"/>
</dbReference>
<feature type="non-terminal residue" evidence="10">
    <location>
        <position position="392"/>
    </location>
</feature>
<evidence type="ECO:0000256" key="7">
    <source>
        <dbReference type="ARBA" id="ARBA00022801"/>
    </source>
</evidence>
<evidence type="ECO:0000256" key="5">
    <source>
        <dbReference type="ARBA" id="ARBA00022729"/>
    </source>
</evidence>
<proteinExistence type="inferred from homology"/>
<dbReference type="PANTHER" id="PTHR47966">
    <property type="entry name" value="BETA-SITE APP-CLEAVING ENZYME, ISOFORM A-RELATED"/>
    <property type="match status" value="1"/>
</dbReference>
<keyword evidence="5" id="KW-0732">Signal</keyword>
<keyword evidence="6" id="KW-0064">Aspartyl protease</keyword>
<accession>A0A9N9ECH0</accession>
<evidence type="ECO:0000313" key="11">
    <source>
        <dbReference type="Proteomes" id="UP000789759"/>
    </source>
</evidence>
<organism evidence="10 11">
    <name type="scientific">Cetraspora pellucida</name>
    <dbReference type="NCBI Taxonomy" id="1433469"/>
    <lineage>
        <taxon>Eukaryota</taxon>
        <taxon>Fungi</taxon>
        <taxon>Fungi incertae sedis</taxon>
        <taxon>Mucoromycota</taxon>
        <taxon>Glomeromycotina</taxon>
        <taxon>Glomeromycetes</taxon>
        <taxon>Diversisporales</taxon>
        <taxon>Gigasporaceae</taxon>
        <taxon>Cetraspora</taxon>
    </lineage>
</organism>
<evidence type="ECO:0000256" key="2">
    <source>
        <dbReference type="ARBA" id="ARBA00007447"/>
    </source>
</evidence>
<dbReference type="GO" id="GO:0006508">
    <property type="term" value="P:proteolysis"/>
    <property type="evidence" value="ECO:0007669"/>
    <property type="project" value="UniProtKB-KW"/>
</dbReference>
<keyword evidence="11" id="KW-1185">Reference proteome</keyword>
<dbReference type="InterPro" id="IPR001461">
    <property type="entry name" value="Aspartic_peptidase_A1"/>
</dbReference>
<dbReference type="SUPFAM" id="SSF50630">
    <property type="entry name" value="Acid proteases"/>
    <property type="match status" value="1"/>
</dbReference>
<evidence type="ECO:0000256" key="4">
    <source>
        <dbReference type="ARBA" id="ARBA00022670"/>
    </source>
</evidence>
<keyword evidence="4" id="KW-0645">Protease</keyword>
<sequence>GSQLYQVEMTYREISTEDCYALAILKTEAIVNILSGLTSGLISGLTSVVGNLLSKRGGSPQAVGAVNYANDVEWISQISLGTPQQSFLVVFDTGSADLWVPYVYCDNCQNKRSFDPSQSSTYQDIGDDFSITYADGSSSYGWMEMDTLQVGYMSIQNQQFAMVYDESTAFQNDVIDGVMGCGYDSLSVNSGTKTPFTNMYNQGLIPRQIFSVQLRPKRNQTTYGGIFIFGGIDSRLYTGSITYTPVTYQYFWQIGIDAVVYNGNNVFTSSKNKQQVIVDTATALLIVGTNVAKTLHSNMRGRYDSSSGTWQVPCNLNSNTKVAIKINGVSLQINYQDLVRERVSSISSWCYSGIASTDASIWILGGTFMKNYYVIFDREVNRVGFATPVYAY</sequence>
<dbReference type="FunFam" id="2.40.70.10:FF:000115">
    <property type="entry name" value="Lysosomal aspartic protease"/>
    <property type="match status" value="1"/>
</dbReference>
<feature type="active site" evidence="8">
    <location>
        <position position="279"/>
    </location>
</feature>
<feature type="active site" evidence="8">
    <location>
        <position position="92"/>
    </location>
</feature>
<dbReference type="EMBL" id="CAJVQA010008394">
    <property type="protein sequence ID" value="CAG8670989.1"/>
    <property type="molecule type" value="Genomic_DNA"/>
</dbReference>